<dbReference type="GO" id="GO:0051010">
    <property type="term" value="F:microtubule plus-end binding"/>
    <property type="evidence" value="ECO:0007669"/>
    <property type="project" value="InterPro"/>
</dbReference>
<dbReference type="Gene3D" id="1.25.10.10">
    <property type="entry name" value="Leucine-rich Repeat Variant"/>
    <property type="match status" value="1"/>
</dbReference>
<keyword evidence="3" id="KW-0206">Cytoskeleton</keyword>
<dbReference type="InterPro" id="IPR048491">
    <property type="entry name" value="XMAP215_CLASP_TOG"/>
</dbReference>
<evidence type="ECO:0000313" key="6">
    <source>
        <dbReference type="Ensembl" id="ENSDNVP00000009067.1"/>
    </source>
</evidence>
<evidence type="ECO:0000259" key="5">
    <source>
        <dbReference type="SMART" id="SM01349"/>
    </source>
</evidence>
<dbReference type="InterPro" id="IPR045110">
    <property type="entry name" value="XMAP215"/>
</dbReference>
<dbReference type="GO" id="GO:0030951">
    <property type="term" value="P:establishment or maintenance of microtubule cytoskeleton polarity"/>
    <property type="evidence" value="ECO:0007669"/>
    <property type="project" value="InterPro"/>
</dbReference>
<dbReference type="Proteomes" id="UP000694423">
    <property type="component" value="Unplaced"/>
</dbReference>
<dbReference type="PANTHER" id="PTHR12609">
    <property type="entry name" value="MICROTUBULE ASSOCIATED PROTEIN XMAP215"/>
    <property type="match status" value="1"/>
</dbReference>
<proteinExistence type="predicted"/>
<reference evidence="6" key="2">
    <citation type="submission" date="2025-09" db="UniProtKB">
        <authorList>
            <consortium name="Ensembl"/>
        </authorList>
    </citation>
    <scope>IDENTIFICATION</scope>
</reference>
<organism evidence="6 7">
    <name type="scientific">Dromaius novaehollandiae</name>
    <name type="common">Emu</name>
    <dbReference type="NCBI Taxonomy" id="8790"/>
    <lineage>
        <taxon>Eukaryota</taxon>
        <taxon>Metazoa</taxon>
        <taxon>Chordata</taxon>
        <taxon>Craniata</taxon>
        <taxon>Vertebrata</taxon>
        <taxon>Euteleostomi</taxon>
        <taxon>Archelosauria</taxon>
        <taxon>Archosauria</taxon>
        <taxon>Dinosauria</taxon>
        <taxon>Saurischia</taxon>
        <taxon>Theropoda</taxon>
        <taxon>Coelurosauria</taxon>
        <taxon>Aves</taxon>
        <taxon>Palaeognathae</taxon>
        <taxon>Casuariiformes</taxon>
        <taxon>Dromaiidae</taxon>
        <taxon>Dromaius</taxon>
    </lineage>
</organism>
<keyword evidence="2" id="KW-0963">Cytoplasm</keyword>
<dbReference type="SUPFAM" id="SSF48371">
    <property type="entry name" value="ARM repeat"/>
    <property type="match status" value="1"/>
</dbReference>
<dbReference type="InterPro" id="IPR011989">
    <property type="entry name" value="ARM-like"/>
</dbReference>
<dbReference type="Ensembl" id="ENSDNVT00000010926.1">
    <property type="protein sequence ID" value="ENSDNVP00000009067.1"/>
    <property type="gene ID" value="ENSDNVG00000006437.1"/>
</dbReference>
<feature type="compositionally biased region" description="Polar residues" evidence="4">
    <location>
        <begin position="7"/>
        <end position="18"/>
    </location>
</feature>
<evidence type="ECO:0000256" key="1">
    <source>
        <dbReference type="ARBA" id="ARBA00004245"/>
    </source>
</evidence>
<dbReference type="AlphaFoldDB" id="A0A8C4JJR9"/>
<accession>A0A8C4JJR9</accession>
<evidence type="ECO:0000256" key="2">
    <source>
        <dbReference type="ARBA" id="ARBA00022490"/>
    </source>
</evidence>
<evidence type="ECO:0000313" key="7">
    <source>
        <dbReference type="Proteomes" id="UP000694423"/>
    </source>
</evidence>
<dbReference type="SMART" id="SM01349">
    <property type="entry name" value="TOG"/>
    <property type="match status" value="1"/>
</dbReference>
<evidence type="ECO:0000256" key="3">
    <source>
        <dbReference type="ARBA" id="ARBA00023212"/>
    </source>
</evidence>
<dbReference type="GO" id="GO:0046785">
    <property type="term" value="P:microtubule polymerization"/>
    <property type="evidence" value="ECO:0007669"/>
    <property type="project" value="InterPro"/>
</dbReference>
<protein>
    <recommendedName>
        <fullName evidence="5">TOG domain-containing protein</fullName>
    </recommendedName>
</protein>
<dbReference type="GO" id="GO:0007051">
    <property type="term" value="P:spindle organization"/>
    <property type="evidence" value="ECO:0007669"/>
    <property type="project" value="InterPro"/>
</dbReference>
<feature type="region of interest" description="Disordered" evidence="4">
    <location>
        <begin position="1"/>
        <end position="57"/>
    </location>
</feature>
<keyword evidence="7" id="KW-1185">Reference proteome</keyword>
<dbReference type="GO" id="GO:0005856">
    <property type="term" value="C:cytoskeleton"/>
    <property type="evidence" value="ECO:0007669"/>
    <property type="project" value="UniProtKB-SubCell"/>
</dbReference>
<dbReference type="InterPro" id="IPR016024">
    <property type="entry name" value="ARM-type_fold"/>
</dbReference>
<dbReference type="GO" id="GO:0061863">
    <property type="term" value="F:microtubule plus end polymerase"/>
    <property type="evidence" value="ECO:0007669"/>
    <property type="project" value="InterPro"/>
</dbReference>
<name>A0A8C4JJR9_DRONO</name>
<sequence length="901" mass="100755">YPAKQPGVTTGATSTSVLTKPPAGPAFSSQTPAEEPVPKSSGEDNQGPKEPKSGGAVLKDMGAAEGKAQMKSTLTDGDSKLGPIFIIVPRGKEQRMRDEKGSKMLKWNFIAPSNRYVEQLKAQMSNCVSNNLQVEMFHSSFPHHIKALSIMARHLEEEKEGVIRCLDLILKWLTLRFFDTNTWVLIKSLEYLDLLLTLLSQEKYQLMENEASYLFPYLIMKMGESKEAVLKLVHAVLKRICLVYPASKVFVFLMEGVKSKNAKQQVGCLEEVGYLLEVYGLDICEPSPGKALKRIAAFLRDDNRSVCSAALNIMVIVCKTHGEAMFKMVGNLPKKHMKMLGQIAERIPTNPAVSPAQHLCEKPQQASTTRSEITYQQAGDAPSKLEPTCSQGGNVDTVDVAPQTLPPDVHEHESRPVTKKSNSFKLKDIVHLDTIPEFQTLPISPDTDNTCHNITLTINSLICHISSGDTDTSIQAMVKIEEILRQNDKVETMSGHINQFLEVTFQQLKFIHQQKEAEEKMEKDQVILLCSCIIQAMMSLFQEERLAQEASMEVLKDVIHNLITLMLHSLVGDLEEDQKLIQSINLLLKRILEKSDQTQIFRALLKLLQDNLTTKGSPDKFSDLLAKCLWRTTRLVPGTISTINLDEILLDVHVLMKALPDEKIRECTNKLPLRALKTLLHTLCKLKGVGILDHLTLIEDAAESEVEAYLRKAIRPIAKRVANETTVGTEKEAPQRTSGVKKDKAGDVLEGIFQKICSKESSREGLEELYKYKKKCPEAKLEPFLGKLSLFFQTYVMQGLAIIQTEQDTRERISPLHSGISPHVEGSSFRATVTLGETTNEEKVTPSCHLENLPFARQQQYELENMAVHSRPSTSQLPLEDGDAMPLPPFQRCTTARSLRT</sequence>
<feature type="region of interest" description="Disordered" evidence="4">
    <location>
        <begin position="870"/>
        <end position="889"/>
    </location>
</feature>
<dbReference type="FunFam" id="1.25.10.10:FF:000050">
    <property type="entry name" value="Cytoskeleton-associated protein 5 isoform X1"/>
    <property type="match status" value="1"/>
</dbReference>
<feature type="domain" description="TOG" evidence="5">
    <location>
        <begin position="115"/>
        <end position="353"/>
    </location>
</feature>
<dbReference type="InterPro" id="IPR034085">
    <property type="entry name" value="TOG"/>
</dbReference>
<reference evidence="6" key="1">
    <citation type="submission" date="2025-08" db="UniProtKB">
        <authorList>
            <consortium name="Ensembl"/>
        </authorList>
    </citation>
    <scope>IDENTIFICATION</scope>
</reference>
<dbReference type="Pfam" id="PF21041">
    <property type="entry name" value="XMAP215_CLASP_TOG"/>
    <property type="match status" value="1"/>
</dbReference>
<comment type="subcellular location">
    <subcellularLocation>
        <location evidence="1">Cytoplasm</location>
        <location evidence="1">Cytoskeleton</location>
    </subcellularLocation>
</comment>
<evidence type="ECO:0000256" key="4">
    <source>
        <dbReference type="SAM" id="MobiDB-lite"/>
    </source>
</evidence>